<dbReference type="Pfam" id="PF14223">
    <property type="entry name" value="Retrotran_gag_2"/>
    <property type="match status" value="1"/>
</dbReference>
<reference evidence="1 2" key="1">
    <citation type="submission" date="2024-05" db="EMBL/GenBank/DDBJ databases">
        <authorList>
            <person name="Wallberg A."/>
        </authorList>
    </citation>
    <scope>NUCLEOTIDE SEQUENCE [LARGE SCALE GENOMIC DNA]</scope>
</reference>
<keyword evidence="2" id="KW-1185">Reference proteome</keyword>
<dbReference type="EMBL" id="CAXKWB010007889">
    <property type="protein sequence ID" value="CAL4088854.1"/>
    <property type="molecule type" value="Genomic_DNA"/>
</dbReference>
<evidence type="ECO:0000313" key="1">
    <source>
        <dbReference type="EMBL" id="CAL4088854.1"/>
    </source>
</evidence>
<protein>
    <submittedName>
        <fullName evidence="1">Uncharacterized protein</fullName>
    </submittedName>
</protein>
<gene>
    <name evidence="1" type="ORF">MNOR_LOCUS13648</name>
</gene>
<dbReference type="Proteomes" id="UP001497623">
    <property type="component" value="Unassembled WGS sequence"/>
</dbReference>
<comment type="caution">
    <text evidence="1">The sequence shown here is derived from an EMBL/GenBank/DDBJ whole genome shotgun (WGS) entry which is preliminary data.</text>
</comment>
<proteinExistence type="predicted"/>
<accession>A0AAV2QNK8</accession>
<organism evidence="1 2">
    <name type="scientific">Meganyctiphanes norvegica</name>
    <name type="common">Northern krill</name>
    <name type="synonym">Thysanopoda norvegica</name>
    <dbReference type="NCBI Taxonomy" id="48144"/>
    <lineage>
        <taxon>Eukaryota</taxon>
        <taxon>Metazoa</taxon>
        <taxon>Ecdysozoa</taxon>
        <taxon>Arthropoda</taxon>
        <taxon>Crustacea</taxon>
        <taxon>Multicrustacea</taxon>
        <taxon>Malacostraca</taxon>
        <taxon>Eumalacostraca</taxon>
        <taxon>Eucarida</taxon>
        <taxon>Euphausiacea</taxon>
        <taxon>Euphausiidae</taxon>
        <taxon>Meganyctiphanes</taxon>
    </lineage>
</organism>
<evidence type="ECO:0000313" key="2">
    <source>
        <dbReference type="Proteomes" id="UP001497623"/>
    </source>
</evidence>
<name>A0AAV2QNK8_MEGNR</name>
<dbReference type="AlphaFoldDB" id="A0AAV2QNK8"/>
<sequence>MVYLQLIDALDDVSVNLIRIVKGRDGAECWRILVANYEGSCVDKVHVTVKEVSNLKKGDEESMSEYIARADNIIEIFSNNNVAYDDIFLIRAVKDGLPKEYEVLVDDLDTKKKWIMCP</sequence>